<dbReference type="STRING" id="980251.GCA_001642875_00152"/>
<dbReference type="AlphaFoldDB" id="A0A5B9P6V7"/>
<dbReference type="Proteomes" id="UP000322214">
    <property type="component" value="Chromosome"/>
</dbReference>
<evidence type="ECO:0000313" key="2">
    <source>
        <dbReference type="EMBL" id="QEG22008.1"/>
    </source>
</evidence>
<proteinExistence type="predicted"/>
<dbReference type="EMBL" id="CP042912">
    <property type="protein sequence ID" value="QEG22008.1"/>
    <property type="molecule type" value="Genomic_DNA"/>
</dbReference>
<accession>A0A5B9P6V7</accession>
<keyword evidence="1" id="KW-1133">Transmembrane helix</keyword>
<evidence type="ECO:0000256" key="1">
    <source>
        <dbReference type="SAM" id="Phobius"/>
    </source>
</evidence>
<organism evidence="2 3">
    <name type="scientific">Mariniblastus fucicola</name>
    <dbReference type="NCBI Taxonomy" id="980251"/>
    <lineage>
        <taxon>Bacteria</taxon>
        <taxon>Pseudomonadati</taxon>
        <taxon>Planctomycetota</taxon>
        <taxon>Planctomycetia</taxon>
        <taxon>Pirellulales</taxon>
        <taxon>Pirellulaceae</taxon>
        <taxon>Mariniblastus</taxon>
    </lineage>
</organism>
<sequence>MFADQSFQFTRCGHWSLDNKALNRSGEDFVVGLSSDGRRLPLYPTPVLLICIFRSARLTRTLSSIGSMKNYSIDESSNQHGRQEIDSPRKGFGCWWLVALASALLIAFIVFVGRNTLLRAREFAQANELLQIETAVANYKIHHGSAPPSCDAEDVATHLESLFGITKEMPPEIQSLDEAETLAFWLSGGCRRIFPENLADVEVFYDIDDARTTDRDGDGFLEYNDDWGNTYIFRNGKPLIIDADGETVRSLDDPDLSRKAG</sequence>
<dbReference type="KEGG" id="mff:MFFC18_18690"/>
<keyword evidence="1" id="KW-0472">Membrane</keyword>
<gene>
    <name evidence="2" type="ORF">MFFC18_18690</name>
</gene>
<keyword evidence="3" id="KW-1185">Reference proteome</keyword>
<protein>
    <submittedName>
        <fullName evidence="2">Uncharacterized protein</fullName>
    </submittedName>
</protein>
<feature type="transmembrane region" description="Helical" evidence="1">
    <location>
        <begin position="92"/>
        <end position="113"/>
    </location>
</feature>
<name>A0A5B9P6V7_9BACT</name>
<reference evidence="2 3" key="1">
    <citation type="submission" date="2019-08" db="EMBL/GenBank/DDBJ databases">
        <title>Deep-cultivation of Planctomycetes and their phenomic and genomic characterization uncovers novel biology.</title>
        <authorList>
            <person name="Wiegand S."/>
            <person name="Jogler M."/>
            <person name="Boedeker C."/>
            <person name="Pinto D."/>
            <person name="Vollmers J."/>
            <person name="Rivas-Marin E."/>
            <person name="Kohn T."/>
            <person name="Peeters S.H."/>
            <person name="Heuer A."/>
            <person name="Rast P."/>
            <person name="Oberbeckmann S."/>
            <person name="Bunk B."/>
            <person name="Jeske O."/>
            <person name="Meyerdierks A."/>
            <person name="Storesund J.E."/>
            <person name="Kallscheuer N."/>
            <person name="Luecker S."/>
            <person name="Lage O.M."/>
            <person name="Pohl T."/>
            <person name="Merkel B.J."/>
            <person name="Hornburger P."/>
            <person name="Mueller R.-W."/>
            <person name="Bruemmer F."/>
            <person name="Labrenz M."/>
            <person name="Spormann A.M."/>
            <person name="Op den Camp H."/>
            <person name="Overmann J."/>
            <person name="Amann R."/>
            <person name="Jetten M.S.M."/>
            <person name="Mascher T."/>
            <person name="Medema M.H."/>
            <person name="Devos D.P."/>
            <person name="Kaster A.-K."/>
            <person name="Ovreas L."/>
            <person name="Rohde M."/>
            <person name="Galperin M.Y."/>
            <person name="Jogler C."/>
        </authorList>
    </citation>
    <scope>NUCLEOTIDE SEQUENCE [LARGE SCALE GENOMIC DNA]</scope>
    <source>
        <strain evidence="2 3">FC18</strain>
    </source>
</reference>
<evidence type="ECO:0000313" key="3">
    <source>
        <dbReference type="Proteomes" id="UP000322214"/>
    </source>
</evidence>
<keyword evidence="1" id="KW-0812">Transmembrane</keyword>